<feature type="domain" description="Tf2-1-like SH3-like" evidence="1">
    <location>
        <begin position="487"/>
        <end position="535"/>
    </location>
</feature>
<sequence length="537" mass="61703">VDWNACGEAVNDIEQNYIEDLEEKQGIVVNTLNDLFAALRKKFVNPKEQEILRKELYAVKFSPSKDIETYSDDFLHAAAQLTETTTAELLFHYKKSLPAKIQQEVVEGEDLDAPYAVTTVRAVDEVQAPQPRMIRFQGILEGTLVRVLLDSGAHEFFISSDFYHTRRFPVRPLKHPRWCKGAVKVDGKEAFCQVTECTAPLKLSIQGYKEEMKFTLAKLDNEYDIFLGMKWLEAHHPHINWKEKCVTFPYRGQLLTLWGTGGEDPYGGFVPPLISAKGAEQAIREGAMVHIFRLAPRLLPSDPCIFSEEQCLFPEEQQETDFDELEERLIGRAFENHHSLFMACRDSNEAFLQAPVKSVPEGMNSQTAAEENNYRAYEKVMKDPSLHPVARREDWVEHLKEMQFAYRTSMHPSLGRAPYQVACGGGHRQPRTFPALLNPHYASKQASDTWKDRTAILQEVKDRLNQARERAARLANLKRREEIFKKGDWVLVYWKFFQEEKLSGGKKRKLAAVFYGPFEIEHRVGEVAYELVFPEGI</sequence>
<dbReference type="Pfam" id="PF24626">
    <property type="entry name" value="SH3_Tf2-1"/>
    <property type="match status" value="1"/>
</dbReference>
<dbReference type="AlphaFoldDB" id="A0A0G4F8D2"/>
<name>A0A0G4F8D2_9ALVE</name>
<reference evidence="2" key="1">
    <citation type="submission" date="2014-11" db="EMBL/GenBank/DDBJ databases">
        <authorList>
            <person name="Otto D Thomas"/>
            <person name="Naeem Raeece"/>
        </authorList>
    </citation>
    <scope>NUCLEOTIDE SEQUENCE</scope>
</reference>
<dbReference type="InterPro" id="IPR056924">
    <property type="entry name" value="SH3_Tf2-1"/>
</dbReference>
<proteinExistence type="predicted"/>
<evidence type="ECO:0000313" key="2">
    <source>
        <dbReference type="EMBL" id="CEM08800.1"/>
    </source>
</evidence>
<dbReference type="Gene3D" id="3.30.420.10">
    <property type="entry name" value="Ribonuclease H-like superfamily/Ribonuclease H"/>
    <property type="match status" value="1"/>
</dbReference>
<dbReference type="SUPFAM" id="SSF50630">
    <property type="entry name" value="Acid proteases"/>
    <property type="match status" value="1"/>
</dbReference>
<dbReference type="CDD" id="cd00303">
    <property type="entry name" value="retropepsin_like"/>
    <property type="match status" value="1"/>
</dbReference>
<dbReference type="EMBL" id="CDMZ01000189">
    <property type="protein sequence ID" value="CEM08800.1"/>
    <property type="molecule type" value="Genomic_DNA"/>
</dbReference>
<dbReference type="VEuPathDB" id="CryptoDB:Cvel_15696"/>
<dbReference type="Gene3D" id="2.40.70.10">
    <property type="entry name" value="Acid Proteases"/>
    <property type="match status" value="1"/>
</dbReference>
<protein>
    <recommendedName>
        <fullName evidence="1">Tf2-1-like SH3-like domain-containing protein</fullName>
    </recommendedName>
</protein>
<evidence type="ECO:0000259" key="1">
    <source>
        <dbReference type="Pfam" id="PF24626"/>
    </source>
</evidence>
<dbReference type="InterPro" id="IPR021109">
    <property type="entry name" value="Peptidase_aspartic_dom_sf"/>
</dbReference>
<dbReference type="Pfam" id="PF08284">
    <property type="entry name" value="RVP_2"/>
    <property type="match status" value="1"/>
</dbReference>
<dbReference type="GO" id="GO:0003676">
    <property type="term" value="F:nucleic acid binding"/>
    <property type="evidence" value="ECO:0007669"/>
    <property type="project" value="InterPro"/>
</dbReference>
<dbReference type="InterPro" id="IPR036397">
    <property type="entry name" value="RNaseH_sf"/>
</dbReference>
<organism evidence="2">
    <name type="scientific">Chromera velia CCMP2878</name>
    <dbReference type="NCBI Taxonomy" id="1169474"/>
    <lineage>
        <taxon>Eukaryota</taxon>
        <taxon>Sar</taxon>
        <taxon>Alveolata</taxon>
        <taxon>Colpodellida</taxon>
        <taxon>Chromeraceae</taxon>
        <taxon>Chromera</taxon>
    </lineage>
</organism>
<feature type="non-terminal residue" evidence="2">
    <location>
        <position position="1"/>
    </location>
</feature>
<accession>A0A0G4F8D2</accession>
<gene>
    <name evidence="2" type="ORF">Cvel_15696</name>
</gene>